<evidence type="ECO:0000313" key="1">
    <source>
        <dbReference type="EMBL" id="MFC5002540.1"/>
    </source>
</evidence>
<gene>
    <name evidence="1" type="ORF">ACFPIJ_32490</name>
</gene>
<proteinExistence type="predicted"/>
<dbReference type="RefSeq" id="WP_380120668.1">
    <property type="nucleotide sequence ID" value="NZ_JBHSIU010000041.1"/>
</dbReference>
<comment type="caution">
    <text evidence="1">The sequence shown here is derived from an EMBL/GenBank/DDBJ whole genome shotgun (WGS) entry which is preliminary data.</text>
</comment>
<organism evidence="1 2">
    <name type="scientific">Dactylosporangium cerinum</name>
    <dbReference type="NCBI Taxonomy" id="1434730"/>
    <lineage>
        <taxon>Bacteria</taxon>
        <taxon>Bacillati</taxon>
        <taxon>Actinomycetota</taxon>
        <taxon>Actinomycetes</taxon>
        <taxon>Micromonosporales</taxon>
        <taxon>Micromonosporaceae</taxon>
        <taxon>Dactylosporangium</taxon>
    </lineage>
</organism>
<accession>A0ABV9W3W0</accession>
<keyword evidence="2" id="KW-1185">Reference proteome</keyword>
<sequence>MTKLDEYWTPERRAALRPDVSAALSRNQELVDARNAAEAADPLLLWRRLGVEAARTADLAERVVPIESVAAFREAFDQALPQVRAKNPLDRKA</sequence>
<evidence type="ECO:0000313" key="2">
    <source>
        <dbReference type="Proteomes" id="UP001595912"/>
    </source>
</evidence>
<name>A0ABV9W3W0_9ACTN</name>
<dbReference type="EMBL" id="JBHSIU010000041">
    <property type="protein sequence ID" value="MFC5002540.1"/>
    <property type="molecule type" value="Genomic_DNA"/>
</dbReference>
<dbReference type="Proteomes" id="UP001595912">
    <property type="component" value="Unassembled WGS sequence"/>
</dbReference>
<protein>
    <submittedName>
        <fullName evidence="1">Uncharacterized protein</fullName>
    </submittedName>
</protein>
<reference evidence="2" key="1">
    <citation type="journal article" date="2019" name="Int. J. Syst. Evol. Microbiol.">
        <title>The Global Catalogue of Microorganisms (GCM) 10K type strain sequencing project: providing services to taxonomists for standard genome sequencing and annotation.</title>
        <authorList>
            <consortium name="The Broad Institute Genomics Platform"/>
            <consortium name="The Broad Institute Genome Sequencing Center for Infectious Disease"/>
            <person name="Wu L."/>
            <person name="Ma J."/>
        </authorList>
    </citation>
    <scope>NUCLEOTIDE SEQUENCE [LARGE SCALE GENOMIC DNA]</scope>
    <source>
        <strain evidence="2">CGMCC 4.7152</strain>
    </source>
</reference>